<dbReference type="PANTHER" id="PTHR30153:SF2">
    <property type="entry name" value="REPLICATIVE DNA HELICASE"/>
    <property type="match status" value="1"/>
</dbReference>
<evidence type="ECO:0000256" key="9">
    <source>
        <dbReference type="ARBA" id="ARBA00023235"/>
    </source>
</evidence>
<dbReference type="Pfam" id="PF00772">
    <property type="entry name" value="DnaB"/>
    <property type="match status" value="1"/>
</dbReference>
<keyword evidence="5" id="KW-0378">Hydrolase</keyword>
<name>A0ABS7PV03_9SPHN</name>
<dbReference type="Proteomes" id="UP000706039">
    <property type="component" value="Unassembled WGS sequence"/>
</dbReference>
<evidence type="ECO:0000256" key="6">
    <source>
        <dbReference type="ARBA" id="ARBA00022806"/>
    </source>
</evidence>
<evidence type="ECO:0000256" key="1">
    <source>
        <dbReference type="ARBA" id="ARBA00008428"/>
    </source>
</evidence>
<evidence type="ECO:0000256" key="11">
    <source>
        <dbReference type="ARBA" id="ARBA00048954"/>
    </source>
</evidence>
<proteinExistence type="inferred from homology"/>
<keyword evidence="4" id="KW-0547">Nucleotide-binding</keyword>
<keyword evidence="9" id="KW-0413">Isomerase</keyword>
<evidence type="ECO:0000256" key="4">
    <source>
        <dbReference type="ARBA" id="ARBA00022741"/>
    </source>
</evidence>
<dbReference type="PROSITE" id="PS51199">
    <property type="entry name" value="SF4_HELICASE"/>
    <property type="match status" value="1"/>
</dbReference>
<keyword evidence="7" id="KW-0067">ATP-binding</keyword>
<evidence type="ECO:0000256" key="7">
    <source>
        <dbReference type="ARBA" id="ARBA00022840"/>
    </source>
</evidence>
<dbReference type="Gene3D" id="3.40.50.300">
    <property type="entry name" value="P-loop containing nucleotide triphosphate hydrolases"/>
    <property type="match status" value="1"/>
</dbReference>
<keyword evidence="3" id="KW-0235">DNA replication</keyword>
<reference evidence="13 14" key="1">
    <citation type="submission" date="2021-08" db="EMBL/GenBank/DDBJ databases">
        <authorList>
            <person name="Tuo L."/>
        </authorList>
    </citation>
    <scope>NUCLEOTIDE SEQUENCE [LARGE SCALE GENOMIC DNA]</scope>
    <source>
        <strain evidence="13 14">JCM 31229</strain>
    </source>
</reference>
<keyword evidence="14" id="KW-1185">Reference proteome</keyword>
<sequence>MIAAEAGQALSNVDSEAALCGALLRDNARVDAVADRLAPEDFSEPFLADIYAVIVREVALGRPASPITLRPYLIDHPSLGEAGGITYLNRLAASDAASWSDPVALAGQIRALSARRALVMGLDAASALAADPAESNAAVIDRAEAALSAATATHAAAAELPAARCIQAMLADMDGPRRGVLCGRITALDALMGPMRPKQLNIGAARPGMGKTALALSYSLGAALNGHGVLYVSLEMSAGELAMRLAADLCFDERGDGAPVPFDAIRDGTLTTAQKLAVARAADRIADAPFIVADHGSVTIGRLNMIVRRYQRRMAAAGQRLDLVVIDYLQLVQPDMKGRSNYEAVSEVSRGLKAIAKDHDVAVFALAQLSRAVEQREDKRPQLSDLRDSGQIEQDADAVLFLYRHDYYLRQAEPEPGDARHAAWRDTLSACEGMLDMILAKRRNGRTGRAQARFHGANQAVRG</sequence>
<evidence type="ECO:0000256" key="10">
    <source>
        <dbReference type="ARBA" id="ARBA00044969"/>
    </source>
</evidence>
<feature type="domain" description="SF4 helicase" evidence="12">
    <location>
        <begin position="174"/>
        <end position="463"/>
    </location>
</feature>
<dbReference type="InterPro" id="IPR016136">
    <property type="entry name" value="DNA_helicase_N/primase_C"/>
</dbReference>
<keyword evidence="8" id="KW-0238">DNA-binding</keyword>
<evidence type="ECO:0000259" key="12">
    <source>
        <dbReference type="PROSITE" id="PS51199"/>
    </source>
</evidence>
<dbReference type="EC" id="5.6.2.3" evidence="10"/>
<dbReference type="RefSeq" id="WP_222992207.1">
    <property type="nucleotide sequence ID" value="NZ_JAINVV010000011.1"/>
</dbReference>
<dbReference type="Gene3D" id="1.10.860.10">
    <property type="entry name" value="DNAb Helicase, Chain A"/>
    <property type="match status" value="1"/>
</dbReference>
<dbReference type="EMBL" id="JAINVV010000011">
    <property type="protein sequence ID" value="MBY8825103.1"/>
    <property type="molecule type" value="Genomic_DNA"/>
</dbReference>
<gene>
    <name evidence="13" type="ORF">K7G82_22570</name>
</gene>
<comment type="catalytic activity">
    <reaction evidence="11">
        <text>ATP + H2O = ADP + phosphate + H(+)</text>
        <dbReference type="Rhea" id="RHEA:13065"/>
        <dbReference type="ChEBI" id="CHEBI:15377"/>
        <dbReference type="ChEBI" id="CHEBI:15378"/>
        <dbReference type="ChEBI" id="CHEBI:30616"/>
        <dbReference type="ChEBI" id="CHEBI:43474"/>
        <dbReference type="ChEBI" id="CHEBI:456216"/>
        <dbReference type="EC" id="5.6.2.3"/>
    </reaction>
</comment>
<dbReference type="InterPro" id="IPR007693">
    <property type="entry name" value="DNA_helicase_DnaB-like_N"/>
</dbReference>
<dbReference type="InterPro" id="IPR007694">
    <property type="entry name" value="DNA_helicase_DnaB-like_C"/>
</dbReference>
<comment type="caution">
    <text evidence="13">The sequence shown here is derived from an EMBL/GenBank/DDBJ whole genome shotgun (WGS) entry which is preliminary data.</text>
</comment>
<evidence type="ECO:0000256" key="8">
    <source>
        <dbReference type="ARBA" id="ARBA00023125"/>
    </source>
</evidence>
<evidence type="ECO:0000313" key="14">
    <source>
        <dbReference type="Proteomes" id="UP000706039"/>
    </source>
</evidence>
<dbReference type="InterPro" id="IPR036185">
    <property type="entry name" value="DNA_heli_DnaB-like_N_sf"/>
</dbReference>
<dbReference type="InterPro" id="IPR027417">
    <property type="entry name" value="P-loop_NTPase"/>
</dbReference>
<dbReference type="PANTHER" id="PTHR30153">
    <property type="entry name" value="REPLICATIVE DNA HELICASE DNAB"/>
    <property type="match status" value="1"/>
</dbReference>
<evidence type="ECO:0000256" key="5">
    <source>
        <dbReference type="ARBA" id="ARBA00022801"/>
    </source>
</evidence>
<evidence type="ECO:0000256" key="2">
    <source>
        <dbReference type="ARBA" id="ARBA00022515"/>
    </source>
</evidence>
<accession>A0ABS7PV03</accession>
<keyword evidence="6" id="KW-0347">Helicase</keyword>
<dbReference type="SUPFAM" id="SSF52540">
    <property type="entry name" value="P-loop containing nucleoside triphosphate hydrolases"/>
    <property type="match status" value="1"/>
</dbReference>
<keyword evidence="2" id="KW-0639">Primosome</keyword>
<organism evidence="13 14">
    <name type="scientific">Sphingomonas colocasiae</name>
    <dbReference type="NCBI Taxonomy" id="1848973"/>
    <lineage>
        <taxon>Bacteria</taxon>
        <taxon>Pseudomonadati</taxon>
        <taxon>Pseudomonadota</taxon>
        <taxon>Alphaproteobacteria</taxon>
        <taxon>Sphingomonadales</taxon>
        <taxon>Sphingomonadaceae</taxon>
        <taxon>Sphingomonas</taxon>
    </lineage>
</organism>
<protein>
    <recommendedName>
        <fullName evidence="10">DNA 5'-3' helicase</fullName>
        <ecNumber evidence="10">5.6.2.3</ecNumber>
    </recommendedName>
</protein>
<evidence type="ECO:0000313" key="13">
    <source>
        <dbReference type="EMBL" id="MBY8825103.1"/>
    </source>
</evidence>
<evidence type="ECO:0000256" key="3">
    <source>
        <dbReference type="ARBA" id="ARBA00022705"/>
    </source>
</evidence>
<dbReference type="Pfam" id="PF03796">
    <property type="entry name" value="DnaB_C"/>
    <property type="match status" value="1"/>
</dbReference>
<dbReference type="SUPFAM" id="SSF48024">
    <property type="entry name" value="N-terminal domain of DnaB helicase"/>
    <property type="match status" value="1"/>
</dbReference>
<comment type="similarity">
    <text evidence="1">Belongs to the helicase family. DnaB subfamily.</text>
</comment>